<dbReference type="InterPro" id="IPR046357">
    <property type="entry name" value="PPIase_dom_sf"/>
</dbReference>
<evidence type="ECO:0000256" key="3">
    <source>
        <dbReference type="SAM" id="Phobius"/>
    </source>
</evidence>
<keyword evidence="1 5" id="KW-0413">Isomerase</keyword>
<keyword evidence="1" id="KW-0697">Rotamase</keyword>
<evidence type="ECO:0000256" key="1">
    <source>
        <dbReference type="PROSITE-ProRule" id="PRU00278"/>
    </source>
</evidence>
<dbReference type="GO" id="GO:0003755">
    <property type="term" value="F:peptidyl-prolyl cis-trans isomerase activity"/>
    <property type="evidence" value="ECO:0007669"/>
    <property type="project" value="UniProtKB-KW"/>
</dbReference>
<dbReference type="Pfam" id="PF00639">
    <property type="entry name" value="Rotamase"/>
    <property type="match status" value="1"/>
</dbReference>
<evidence type="ECO:0000313" key="5">
    <source>
        <dbReference type="EMBL" id="HIU69108.1"/>
    </source>
</evidence>
<keyword evidence="3" id="KW-0812">Transmembrane</keyword>
<dbReference type="AlphaFoldDB" id="A0A9D1SNP3"/>
<accession>A0A9D1SNP3</accession>
<sequence>MAKKQLDEDLLVSGGASSAQHSKSAKAAAAKQKRAAKAKARYDKKKEALNAQLEKAETDAQKEKIKAKLRALEQGRSGHGLSKKAKKVVAWVVTVVVVVALLCTYVATGAVRNGFLAYLGTFNNMTVATVTDGTDKIKVSLGQYNYYFATVYNNYKSLASQYETYGLNAADYGMDVDFSKKLSSQMTTDPDDDSKEITWLERIQQETLDTIRTNYMYYNEAVKANDGKEPSITEDQQAELDDALDQYRTQAQSYGYTLSAYLVQAMGKGVTESVFTHEMTVSYIAQNYSDSLSDTQAETYTQEDYDAYLNEHRSELETVSVRIFEADSEEDAQAFESALAADGSNFADLAVQYSSSDLDKMLNADPHNTQELYATRSMLENSSNAYALADADEDGNSEGLDWLFSTDRKAGDTARFSTTVVYVISPVSLSDVQTVNVRHILIAPETESGTASDATADQWSAAYEKAQSVLQQWQNGDATEDSFATLAQENSSDGSAEDGGLYENVYPGQMVSNFGNWCFDSARKTGDTAIVQSQYGYHIMYFVGQTGTPVWEYTAQQALASDDSQSASDALDEKYTVDTNWLASRFFEKDTDIDFGG</sequence>
<comment type="caution">
    <text evidence="5">The sequence shown here is derived from an EMBL/GenBank/DDBJ whole genome shotgun (WGS) entry which is preliminary data.</text>
</comment>
<feature type="transmembrane region" description="Helical" evidence="3">
    <location>
        <begin position="88"/>
        <end position="107"/>
    </location>
</feature>
<protein>
    <submittedName>
        <fullName evidence="5">Peptidylprolyl isomerase</fullName>
    </submittedName>
</protein>
<dbReference type="EMBL" id="DVNM01000020">
    <property type="protein sequence ID" value="HIU69108.1"/>
    <property type="molecule type" value="Genomic_DNA"/>
</dbReference>
<name>A0A9D1SNP3_9FIRM</name>
<feature type="domain" description="PpiC" evidence="4">
    <location>
        <begin position="432"/>
        <end position="544"/>
    </location>
</feature>
<dbReference type="InterPro" id="IPR000297">
    <property type="entry name" value="PPIase_PpiC"/>
</dbReference>
<proteinExistence type="predicted"/>
<keyword evidence="3" id="KW-0472">Membrane</keyword>
<feature type="region of interest" description="Disordered" evidence="2">
    <location>
        <begin position="1"/>
        <end position="43"/>
    </location>
</feature>
<dbReference type="Proteomes" id="UP000824125">
    <property type="component" value="Unassembled WGS sequence"/>
</dbReference>
<evidence type="ECO:0000313" key="6">
    <source>
        <dbReference type="Proteomes" id="UP000824125"/>
    </source>
</evidence>
<gene>
    <name evidence="5" type="ORF">IAD23_04045</name>
</gene>
<evidence type="ECO:0000259" key="4">
    <source>
        <dbReference type="PROSITE" id="PS50198"/>
    </source>
</evidence>
<reference evidence="5" key="1">
    <citation type="submission" date="2020-10" db="EMBL/GenBank/DDBJ databases">
        <authorList>
            <person name="Gilroy R."/>
        </authorList>
    </citation>
    <scope>NUCLEOTIDE SEQUENCE</scope>
    <source>
        <strain evidence="5">CHK176-6737</strain>
    </source>
</reference>
<organism evidence="5 6">
    <name type="scientific">Candidatus Scybalenecus merdavium</name>
    <dbReference type="NCBI Taxonomy" id="2840939"/>
    <lineage>
        <taxon>Bacteria</taxon>
        <taxon>Bacillati</taxon>
        <taxon>Bacillota</taxon>
        <taxon>Clostridia</taxon>
        <taxon>Eubacteriales</taxon>
        <taxon>Oscillospiraceae</taxon>
        <taxon>Oscillospiraceae incertae sedis</taxon>
        <taxon>Candidatus Scybalenecus</taxon>
    </lineage>
</organism>
<keyword evidence="3" id="KW-1133">Transmembrane helix</keyword>
<reference evidence="5" key="2">
    <citation type="journal article" date="2021" name="PeerJ">
        <title>Extensive microbial diversity within the chicken gut microbiome revealed by metagenomics and culture.</title>
        <authorList>
            <person name="Gilroy R."/>
            <person name="Ravi A."/>
            <person name="Getino M."/>
            <person name="Pursley I."/>
            <person name="Horton D.L."/>
            <person name="Alikhan N.F."/>
            <person name="Baker D."/>
            <person name="Gharbi K."/>
            <person name="Hall N."/>
            <person name="Watson M."/>
            <person name="Adriaenssens E.M."/>
            <person name="Foster-Nyarko E."/>
            <person name="Jarju S."/>
            <person name="Secka A."/>
            <person name="Antonio M."/>
            <person name="Oren A."/>
            <person name="Chaudhuri R.R."/>
            <person name="La Ragione R."/>
            <person name="Hildebrand F."/>
            <person name="Pallen M.J."/>
        </authorList>
    </citation>
    <scope>NUCLEOTIDE SEQUENCE</scope>
    <source>
        <strain evidence="5">CHK176-6737</strain>
    </source>
</reference>
<dbReference type="Gene3D" id="3.10.50.40">
    <property type="match status" value="1"/>
</dbReference>
<feature type="compositionally biased region" description="Low complexity" evidence="2">
    <location>
        <begin position="16"/>
        <end position="30"/>
    </location>
</feature>
<dbReference type="PROSITE" id="PS50198">
    <property type="entry name" value="PPIC_PPIASE_2"/>
    <property type="match status" value="1"/>
</dbReference>
<evidence type="ECO:0000256" key="2">
    <source>
        <dbReference type="SAM" id="MobiDB-lite"/>
    </source>
</evidence>
<dbReference type="SUPFAM" id="SSF54534">
    <property type="entry name" value="FKBP-like"/>
    <property type="match status" value="1"/>
</dbReference>